<keyword evidence="2" id="KW-1185">Reference proteome</keyword>
<gene>
    <name evidence="1" type="ORF">B83_gp39</name>
</gene>
<accession>A0A4P8MXS0</accession>
<reference evidence="1 2" key="1">
    <citation type="submission" date="2019-04" db="EMBL/GenBank/DDBJ databases">
        <title>Bacillus phage vB_BtS_B83 previously designated as a plasmid may represent new Siphoviridae genus.</title>
        <authorList>
            <person name="Piligrimova E."/>
            <person name="Kazantseva O."/>
            <person name="Zagorodny V."/>
            <person name="Shadrin A."/>
        </authorList>
    </citation>
    <scope>NUCLEOTIDE SEQUENCE [LARGE SCALE GENOMIC DNA]</scope>
</reference>
<dbReference type="Proteomes" id="UP000302244">
    <property type="component" value="Segment"/>
</dbReference>
<organism evidence="1 2">
    <name type="scientific">Bacillus phage vB_BtS_B83</name>
    <dbReference type="NCBI Taxonomy" id="2565501"/>
    <lineage>
        <taxon>Viruses</taxon>
        <taxon>Duplodnaviria</taxon>
        <taxon>Heunggongvirae</taxon>
        <taxon>Uroviricota</taxon>
        <taxon>Caudoviricetes</taxon>
        <taxon>Skryabinvirinae</taxon>
        <taxon>Pushchinovirus</taxon>
        <taxon>Pushchinovirus B83</taxon>
    </lineage>
</organism>
<protein>
    <submittedName>
        <fullName evidence="1">Uncharacterized protein</fullName>
    </submittedName>
</protein>
<name>A0A4P8MXS0_9CAUD</name>
<evidence type="ECO:0000313" key="2">
    <source>
        <dbReference type="Proteomes" id="UP000302244"/>
    </source>
</evidence>
<proteinExistence type="predicted"/>
<dbReference type="EMBL" id="MK759918">
    <property type="protein sequence ID" value="QCQ57818.1"/>
    <property type="molecule type" value="Genomic_DNA"/>
</dbReference>
<sequence length="46" mass="4686">MKKVLAALIALSVTMAVAGNASAEKASKQESNKQVYYMADPGGSVG</sequence>
<evidence type="ECO:0000313" key="1">
    <source>
        <dbReference type="EMBL" id="QCQ57818.1"/>
    </source>
</evidence>